<name>A0A7K3RGJ1_STRAQ</name>
<protein>
    <submittedName>
        <fullName evidence="1">Uncharacterized protein</fullName>
    </submittedName>
</protein>
<accession>A0A7K3RGJ1</accession>
<evidence type="ECO:0000313" key="2">
    <source>
        <dbReference type="Proteomes" id="UP000470951"/>
    </source>
</evidence>
<organism evidence="1 2">
    <name type="scientific">Streptomyces anulatus</name>
    <name type="common">Streptomyces chrysomallus</name>
    <dbReference type="NCBI Taxonomy" id="1892"/>
    <lineage>
        <taxon>Bacteria</taxon>
        <taxon>Bacillati</taxon>
        <taxon>Actinomycetota</taxon>
        <taxon>Actinomycetes</taxon>
        <taxon>Kitasatosporales</taxon>
        <taxon>Streptomycetaceae</taxon>
        <taxon>Streptomyces</taxon>
    </lineage>
</organism>
<comment type="caution">
    <text evidence="1">The sequence shown here is derived from an EMBL/GenBank/DDBJ whole genome shotgun (WGS) entry which is preliminary data.</text>
</comment>
<dbReference type="RefSeq" id="WP_164269983.1">
    <property type="nucleotide sequence ID" value="NZ_JAAGMS010000266.1"/>
</dbReference>
<dbReference type="Proteomes" id="UP000470951">
    <property type="component" value="Unassembled WGS sequence"/>
</dbReference>
<gene>
    <name evidence="1" type="ORF">G3I58_24490</name>
</gene>
<proteinExistence type="predicted"/>
<evidence type="ECO:0000313" key="1">
    <source>
        <dbReference type="EMBL" id="NEC01117.1"/>
    </source>
</evidence>
<dbReference type="EMBL" id="JAAGMS010000266">
    <property type="protein sequence ID" value="NEC01117.1"/>
    <property type="molecule type" value="Genomic_DNA"/>
</dbReference>
<dbReference type="AlphaFoldDB" id="A0A7K3RGJ1"/>
<sequence>AGAPLPPAERADVDRVTAAARTVLGAPAFAEAFDRGGRESAEDAVREARALLEHLVPPAI</sequence>
<reference evidence="1 2" key="1">
    <citation type="submission" date="2020-01" db="EMBL/GenBank/DDBJ databases">
        <title>Insect and environment-associated Actinomycetes.</title>
        <authorList>
            <person name="Currrie C."/>
            <person name="Chevrette M."/>
            <person name="Carlson C."/>
            <person name="Stubbendieck R."/>
            <person name="Wendt-Pienkowski E."/>
        </authorList>
    </citation>
    <scope>NUCLEOTIDE SEQUENCE [LARGE SCALE GENOMIC DNA]</scope>
    <source>
        <strain evidence="1 2">SID7903</strain>
    </source>
</reference>
<feature type="non-terminal residue" evidence="1">
    <location>
        <position position="1"/>
    </location>
</feature>